<dbReference type="AlphaFoldDB" id="A0A1C3H6Y3"/>
<reference evidence="2" key="1">
    <citation type="submission" date="2016-04" db="EMBL/GenBank/DDBJ databases">
        <authorList>
            <person name="Tagini F."/>
        </authorList>
    </citation>
    <scope>NUCLEOTIDE SEQUENCE [LARGE SCALE GENOMIC DNA]</scope>
    <source>
        <strain evidence="2">CHUV0807</strain>
    </source>
</reference>
<proteinExistence type="predicted"/>
<dbReference type="Pfam" id="PF06074">
    <property type="entry name" value="Portal_Mu"/>
    <property type="match status" value="1"/>
</dbReference>
<dbReference type="RefSeq" id="WP_079542094.1">
    <property type="nucleotide sequence ID" value="NZ_FKLO01000080.1"/>
</dbReference>
<dbReference type="InterPro" id="IPR009279">
    <property type="entry name" value="Portal_Mu"/>
</dbReference>
<evidence type="ECO:0000313" key="1">
    <source>
        <dbReference type="EMBL" id="SAM71611.1"/>
    </source>
</evidence>
<dbReference type="EMBL" id="FKLO01000080">
    <property type="protein sequence ID" value="SAM71611.1"/>
    <property type="molecule type" value="Genomic_DNA"/>
</dbReference>
<gene>
    <name evidence="1" type="ORF">CHUV0807_2348</name>
</gene>
<dbReference type="Proteomes" id="UP000190837">
    <property type="component" value="Unassembled WGS sequence"/>
</dbReference>
<sequence>MFGLGKDKKTKIDLKALVTDTGLALSQWADNSTADSLLAELGLSRMELLKVTSLDDEFESCREDIRAAMLAKNWRIWGEDVEEETINRLYKNLRGHMAVLADLAINARLGGYAVAEYVWRRDSDGLWLLDRIANKSGELDSYEPKADGTLLYKGAGADETVNREVKFLLLTSRADSKNVKGDPLAIRAYPAVQLRKKGLPYALQFIRRYAQPYVVAKQSGFGATVDEFANKIFSFLSGGGIVIGKDDEIALHKLDSDGQAFARIERLANARIQKLLLGRVKTSELDSGSRSAQETDDKARKDRIAGYLDLLQEAGQHAINALLAVNRSFGLAIPAPQGVWFEFERDAEISLERAERDAKYLATGQVRLTEAYYTDVLGFEKDHIQLLEPPASDGTALSLRLSQSVGDAGKGDLTHDRKILAPKIDAILAALSDAKDYQDFEAALATLQLPDGGMTTDLENKLKAAFAAGQAGADAWPE</sequence>
<name>A0A1C3H6Y3_9GAMM</name>
<organism evidence="1 2">
    <name type="scientific">Cardiobacterium hominis</name>
    <dbReference type="NCBI Taxonomy" id="2718"/>
    <lineage>
        <taxon>Bacteria</taxon>
        <taxon>Pseudomonadati</taxon>
        <taxon>Pseudomonadota</taxon>
        <taxon>Gammaproteobacteria</taxon>
        <taxon>Cardiobacteriales</taxon>
        <taxon>Cardiobacteriaceae</taxon>
        <taxon>Cardiobacterium</taxon>
    </lineage>
</organism>
<accession>A0A1C3H6Y3</accession>
<protein>
    <submittedName>
        <fullName evidence="1">Mu-like prophage FluMu protein gp29</fullName>
    </submittedName>
</protein>
<evidence type="ECO:0000313" key="2">
    <source>
        <dbReference type="Proteomes" id="UP000190837"/>
    </source>
</evidence>